<dbReference type="OrthoDB" id="9816424at2"/>
<dbReference type="Proteomes" id="UP000051643">
    <property type="component" value="Unassembled WGS sequence"/>
</dbReference>
<dbReference type="AlphaFoldDB" id="A0A0Q9ZHL2"/>
<gene>
    <name evidence="1" type="ORF">APR42_04320</name>
</gene>
<keyword evidence="2" id="KW-1185">Reference proteome</keyword>
<name>A0A0Q9ZHL2_9FLAO</name>
<comment type="caution">
    <text evidence="1">The sequence shown here is derived from an EMBL/GenBank/DDBJ whole genome shotgun (WGS) entry which is preliminary data.</text>
</comment>
<dbReference type="RefSeq" id="WP_057481634.1">
    <property type="nucleotide sequence ID" value="NZ_BMWR01000003.1"/>
</dbReference>
<dbReference type="InterPro" id="IPR027417">
    <property type="entry name" value="P-loop_NTPase"/>
</dbReference>
<dbReference type="Pfam" id="PF13469">
    <property type="entry name" value="Sulfotransfer_3"/>
    <property type="match status" value="1"/>
</dbReference>
<reference evidence="1" key="1">
    <citation type="submission" date="2015-10" db="EMBL/GenBank/DDBJ databases">
        <title>Draft genome sequence of Salegentibacter mishustinae KCTC 12263.</title>
        <authorList>
            <person name="Lin W."/>
            <person name="Zheng Q."/>
        </authorList>
    </citation>
    <scope>NUCLEOTIDE SEQUENCE [LARGE SCALE GENOMIC DNA]</scope>
    <source>
        <strain evidence="1">KCTC 12263</strain>
    </source>
</reference>
<proteinExistence type="predicted"/>
<accession>A0A0Q9ZHL2</accession>
<dbReference type="Gene3D" id="3.40.50.300">
    <property type="entry name" value="P-loop containing nucleotide triphosphate hydrolases"/>
    <property type="match status" value="1"/>
</dbReference>
<organism evidence="1 2">
    <name type="scientific">Salegentibacter mishustinae</name>
    <dbReference type="NCBI Taxonomy" id="270918"/>
    <lineage>
        <taxon>Bacteria</taxon>
        <taxon>Pseudomonadati</taxon>
        <taxon>Bacteroidota</taxon>
        <taxon>Flavobacteriia</taxon>
        <taxon>Flavobacteriales</taxon>
        <taxon>Flavobacteriaceae</taxon>
        <taxon>Salegentibacter</taxon>
    </lineage>
</organism>
<protein>
    <recommendedName>
        <fullName evidence="3">Sulfotransferase</fullName>
    </recommendedName>
</protein>
<dbReference type="EMBL" id="LKTP01000012">
    <property type="protein sequence ID" value="KRG29162.1"/>
    <property type="molecule type" value="Genomic_DNA"/>
</dbReference>
<dbReference type="SUPFAM" id="SSF52540">
    <property type="entry name" value="P-loop containing nucleoside triphosphate hydrolases"/>
    <property type="match status" value="1"/>
</dbReference>
<dbReference type="STRING" id="270918.APR42_04320"/>
<sequence>MEDSPIFLLGNHKSGTSLLRSIFDGLDDYAVLPIETHPFQILQYGIRYPYRKQASYQIDFNVGADNAINWIKSSNNKKDKYSDSLTYKMFDETFFNKKMKKDTYPHIKAFIDNYLIAIYNAYKAYPPFKIGQRFVEKSVENLEFALDLQKIYPNAIFIHIIRNPYSNLVSLRKYKTIKGYPRLHKPIMALNDSYYYLYRNERLIENYKIIQYEDLITNPKQIILDICKSFNLEYKNEMLVPTVDNGKKWGGNSTSDIEFSGITNKKINEWKKQISPSEIALINKLFPHILERFDYDKLKTGKVYNRNPHESLKTYLFNRFLLKYGKEIFQ</sequence>
<evidence type="ECO:0008006" key="3">
    <source>
        <dbReference type="Google" id="ProtNLM"/>
    </source>
</evidence>
<evidence type="ECO:0000313" key="2">
    <source>
        <dbReference type="Proteomes" id="UP000051643"/>
    </source>
</evidence>
<evidence type="ECO:0000313" key="1">
    <source>
        <dbReference type="EMBL" id="KRG29162.1"/>
    </source>
</evidence>